<evidence type="ECO:0000256" key="6">
    <source>
        <dbReference type="ARBA" id="ARBA00022683"/>
    </source>
</evidence>
<feature type="transmembrane region" description="Helical" evidence="13">
    <location>
        <begin position="286"/>
        <end position="311"/>
    </location>
</feature>
<evidence type="ECO:0000313" key="16">
    <source>
        <dbReference type="EMBL" id="MBP2018246.1"/>
    </source>
</evidence>
<feature type="transmembrane region" description="Helical" evidence="13">
    <location>
        <begin position="97"/>
        <end position="116"/>
    </location>
</feature>
<evidence type="ECO:0000256" key="5">
    <source>
        <dbReference type="ARBA" id="ARBA00022679"/>
    </source>
</evidence>
<evidence type="ECO:0000313" key="17">
    <source>
        <dbReference type="Proteomes" id="UP001519289"/>
    </source>
</evidence>
<feature type="domain" description="PTS EIIB type-1" evidence="14">
    <location>
        <begin position="398"/>
        <end position="479"/>
    </location>
</feature>
<evidence type="ECO:0000256" key="12">
    <source>
        <dbReference type="SAM" id="MobiDB-lite"/>
    </source>
</evidence>
<keyword evidence="9 13" id="KW-1133">Transmembrane helix</keyword>
<evidence type="ECO:0000256" key="11">
    <source>
        <dbReference type="PROSITE-ProRule" id="PRU00421"/>
    </source>
</evidence>
<keyword evidence="2" id="KW-0813">Transport</keyword>
<dbReference type="EMBL" id="JAGGLG010000011">
    <property type="protein sequence ID" value="MBP2018246.1"/>
    <property type="molecule type" value="Genomic_DNA"/>
</dbReference>
<feature type="transmembrane region" description="Helical" evidence="13">
    <location>
        <begin position="136"/>
        <end position="160"/>
    </location>
</feature>
<dbReference type="NCBIfam" id="TIGR00826">
    <property type="entry name" value="EIIB_glc"/>
    <property type="match status" value="1"/>
</dbReference>
<dbReference type="Gene3D" id="3.30.1360.60">
    <property type="entry name" value="Glucose permease domain IIB"/>
    <property type="match status" value="1"/>
</dbReference>
<feature type="transmembrane region" description="Helical" evidence="13">
    <location>
        <begin position="72"/>
        <end position="91"/>
    </location>
</feature>
<sequence>MRTRAAFFQRISASLMIPLTFLPFPAVLVAIGTVFGVGPLESAGLELLRDWLPLFFALGIAVGFAEGDGMAVLSAAAGYLTMIAVAVGVAGDPALNVGVLGGVAAGAVATWLYGYASRARLPEFLALFSGKRMGPIAAAAAGVALGWIFGLIWPAFHAAIVALGQWIYAAGGTGALVYGGILRMLIPTGLHHILTQLVDYQMGAWTDPATGQVVVGEYIRFLHGDPEAGRLLSGFFLTLGFGPLGAGLAIAHEARPEQRRRVGGVMLTGVLTALILGITEPVEFAFIFASPLLFGLHVLFSAVASLLGYALDIHLGGYALPMALINWHRQQNGWLLLPLGVLWTLLYYVSFRLVIRWRRPPVLGQAGPGDAMGPGGNEAAGPSGDAAQAGAGPGAREQGEAAAILEALGGAGNVRSLTACMTRLRLELSDPAAVDEARLRALGAAGVVRAGSSVQVVLGARAGEVERAVQQEIARAGRSGI</sequence>
<comment type="caution">
    <text evidence="16">The sequence shown here is derived from an EMBL/GenBank/DDBJ whole genome shotgun (WGS) entry which is preliminary data.</text>
</comment>
<keyword evidence="17" id="KW-1185">Reference proteome</keyword>
<keyword evidence="4" id="KW-0762">Sugar transport</keyword>
<evidence type="ECO:0000256" key="9">
    <source>
        <dbReference type="ARBA" id="ARBA00022989"/>
    </source>
</evidence>
<feature type="transmembrane region" description="Helical" evidence="13">
    <location>
        <begin position="331"/>
        <end position="349"/>
    </location>
</feature>
<dbReference type="PROSITE" id="PS51103">
    <property type="entry name" value="PTS_EIIC_TYPE_1"/>
    <property type="match status" value="1"/>
</dbReference>
<dbReference type="InterPro" id="IPR036878">
    <property type="entry name" value="Glu_permease_IIB"/>
</dbReference>
<gene>
    <name evidence="16" type="ORF">J2Z79_001647</name>
</gene>
<dbReference type="PANTHER" id="PTHR30009">
    <property type="entry name" value="CYTOCHROME C-TYPE SYNTHESIS PROTEIN AND PTS TRANSMEMBRANE COMPONENT"/>
    <property type="match status" value="1"/>
</dbReference>
<evidence type="ECO:0000256" key="7">
    <source>
        <dbReference type="ARBA" id="ARBA00022692"/>
    </source>
</evidence>
<feature type="compositionally biased region" description="Low complexity" evidence="12">
    <location>
        <begin position="379"/>
        <end position="393"/>
    </location>
</feature>
<dbReference type="InterPro" id="IPR013013">
    <property type="entry name" value="PTS_EIIC_1"/>
</dbReference>
<evidence type="ECO:0000256" key="10">
    <source>
        <dbReference type="ARBA" id="ARBA00023136"/>
    </source>
</evidence>
<keyword evidence="8" id="KW-0418">Kinase</keyword>
<accession>A0ABS4JTC8</accession>
<name>A0ABS4JTC8_9FIRM</name>
<feature type="region of interest" description="Disordered" evidence="12">
    <location>
        <begin position="367"/>
        <end position="393"/>
    </location>
</feature>
<evidence type="ECO:0000256" key="3">
    <source>
        <dbReference type="ARBA" id="ARBA00022475"/>
    </source>
</evidence>
<dbReference type="InterPro" id="IPR018113">
    <property type="entry name" value="PTrfase_EIIB_Cys"/>
</dbReference>
<feature type="transmembrane region" description="Helical" evidence="13">
    <location>
        <begin position="231"/>
        <end position="250"/>
    </location>
</feature>
<dbReference type="Proteomes" id="UP001519289">
    <property type="component" value="Unassembled WGS sequence"/>
</dbReference>
<evidence type="ECO:0000256" key="13">
    <source>
        <dbReference type="SAM" id="Phobius"/>
    </source>
</evidence>
<keyword evidence="3" id="KW-1003">Cell membrane</keyword>
<feature type="transmembrane region" description="Helical" evidence="13">
    <location>
        <begin position="262"/>
        <end position="279"/>
    </location>
</feature>
<keyword evidence="6" id="KW-0598">Phosphotransferase system</keyword>
<feature type="transmembrane region" description="Helical" evidence="13">
    <location>
        <begin position="166"/>
        <end position="186"/>
    </location>
</feature>
<dbReference type="CDD" id="cd00212">
    <property type="entry name" value="PTS_IIB_glc"/>
    <property type="match status" value="1"/>
</dbReference>
<keyword evidence="10 13" id="KW-0472">Membrane</keyword>
<reference evidence="16 17" key="1">
    <citation type="submission" date="2021-03" db="EMBL/GenBank/DDBJ databases">
        <title>Genomic Encyclopedia of Type Strains, Phase IV (KMG-IV): sequencing the most valuable type-strain genomes for metagenomic binning, comparative biology and taxonomic classification.</title>
        <authorList>
            <person name="Goeker M."/>
        </authorList>
    </citation>
    <scope>NUCLEOTIDE SEQUENCE [LARGE SCALE GENOMIC DNA]</scope>
    <source>
        <strain evidence="16 17">DSM 27138</strain>
    </source>
</reference>
<dbReference type="Pfam" id="PF02378">
    <property type="entry name" value="PTS_EIIC"/>
    <property type="match status" value="1"/>
</dbReference>
<feature type="active site" description="Phosphocysteine intermediate; for EIIB activity" evidence="11">
    <location>
        <position position="420"/>
    </location>
</feature>
<evidence type="ECO:0000256" key="4">
    <source>
        <dbReference type="ARBA" id="ARBA00022597"/>
    </source>
</evidence>
<evidence type="ECO:0000259" key="14">
    <source>
        <dbReference type="PROSITE" id="PS51098"/>
    </source>
</evidence>
<keyword evidence="7 13" id="KW-0812">Transmembrane</keyword>
<keyword evidence="5" id="KW-0808">Transferase</keyword>
<proteinExistence type="predicted"/>
<feature type="domain" description="PTS EIIC type-1" evidence="15">
    <location>
        <begin position="2"/>
        <end position="367"/>
    </location>
</feature>
<evidence type="ECO:0000256" key="2">
    <source>
        <dbReference type="ARBA" id="ARBA00022448"/>
    </source>
</evidence>
<evidence type="ECO:0000256" key="1">
    <source>
        <dbReference type="ARBA" id="ARBA00004651"/>
    </source>
</evidence>
<dbReference type="InterPro" id="IPR050429">
    <property type="entry name" value="PTS_Glucose_EIICBA"/>
</dbReference>
<dbReference type="SUPFAM" id="SSF55604">
    <property type="entry name" value="Glucose permease domain IIB"/>
    <property type="match status" value="1"/>
</dbReference>
<dbReference type="InterPro" id="IPR003352">
    <property type="entry name" value="PTS_EIIC"/>
</dbReference>
<evidence type="ECO:0000256" key="8">
    <source>
        <dbReference type="ARBA" id="ARBA00022777"/>
    </source>
</evidence>
<comment type="subcellular location">
    <subcellularLocation>
        <location evidence="1">Cell membrane</location>
        <topology evidence="1">Multi-pass membrane protein</topology>
    </subcellularLocation>
</comment>
<protein>
    <submittedName>
        <fullName evidence="16">PTS system N-acetylglucosamine-specific IIC component</fullName>
    </submittedName>
</protein>
<dbReference type="RefSeq" id="WP_209466379.1">
    <property type="nucleotide sequence ID" value="NZ_JAGGLG010000011.1"/>
</dbReference>
<dbReference type="PROSITE" id="PS51098">
    <property type="entry name" value="PTS_EIIB_TYPE_1"/>
    <property type="match status" value="1"/>
</dbReference>
<dbReference type="InterPro" id="IPR001996">
    <property type="entry name" value="PTS_IIB_1"/>
</dbReference>
<dbReference type="PROSITE" id="PS01035">
    <property type="entry name" value="PTS_EIIB_TYPE_1_CYS"/>
    <property type="match status" value="1"/>
</dbReference>
<feature type="compositionally biased region" description="Gly residues" evidence="12">
    <location>
        <begin position="367"/>
        <end position="378"/>
    </location>
</feature>
<organism evidence="16 17">
    <name type="scientific">Symbiobacterium terraclitae</name>
    <dbReference type="NCBI Taxonomy" id="557451"/>
    <lineage>
        <taxon>Bacteria</taxon>
        <taxon>Bacillati</taxon>
        <taxon>Bacillota</taxon>
        <taxon>Clostridia</taxon>
        <taxon>Eubacteriales</taxon>
        <taxon>Symbiobacteriaceae</taxon>
        <taxon>Symbiobacterium</taxon>
    </lineage>
</organism>
<feature type="transmembrane region" description="Helical" evidence="13">
    <location>
        <begin position="12"/>
        <end position="35"/>
    </location>
</feature>
<dbReference type="PANTHER" id="PTHR30009:SF20">
    <property type="entry name" value="PTS SYSTEM GLUCOSE-SPECIFIC EIICB COMPONENT-RELATED"/>
    <property type="match status" value="1"/>
</dbReference>
<dbReference type="Pfam" id="PF00367">
    <property type="entry name" value="PTS_EIIB"/>
    <property type="match status" value="1"/>
</dbReference>
<evidence type="ECO:0000259" key="15">
    <source>
        <dbReference type="PROSITE" id="PS51103"/>
    </source>
</evidence>